<feature type="region of interest" description="Disordered" evidence="15">
    <location>
        <begin position="1781"/>
        <end position="1846"/>
    </location>
</feature>
<keyword evidence="3" id="KW-0254">Endocytosis</keyword>
<dbReference type="PROSITE" id="PS50026">
    <property type="entry name" value="EGF_3"/>
    <property type="match status" value="1"/>
</dbReference>
<dbReference type="SMART" id="SM00192">
    <property type="entry name" value="LDLa"/>
    <property type="match status" value="13"/>
</dbReference>
<keyword evidence="8 16" id="KW-0472">Membrane</keyword>
<feature type="disulfide bond" evidence="13">
    <location>
        <begin position="1035"/>
        <end position="1050"/>
    </location>
</feature>
<dbReference type="PROSITE" id="PS51257">
    <property type="entry name" value="PROKAR_LIPOPROTEIN"/>
    <property type="match status" value="1"/>
</dbReference>
<feature type="repeat" description="LDL-receptor class B" evidence="14">
    <location>
        <begin position="488"/>
        <end position="529"/>
    </location>
</feature>
<dbReference type="PRINTS" id="PR00261">
    <property type="entry name" value="LDLRECEPTOR"/>
</dbReference>
<dbReference type="CDD" id="cd00112">
    <property type="entry name" value="LDLa"/>
    <property type="match status" value="12"/>
</dbReference>
<evidence type="ECO:0000256" key="7">
    <source>
        <dbReference type="ARBA" id="ARBA00022989"/>
    </source>
</evidence>
<dbReference type="InterPro" id="IPR036055">
    <property type="entry name" value="LDL_receptor-like_sf"/>
</dbReference>
<dbReference type="InterPro" id="IPR018097">
    <property type="entry name" value="EGF_Ca-bd_CS"/>
</dbReference>
<evidence type="ECO:0000256" key="9">
    <source>
        <dbReference type="ARBA" id="ARBA00023157"/>
    </source>
</evidence>
<dbReference type="PROSITE" id="PS01209">
    <property type="entry name" value="LDLRA_1"/>
    <property type="match status" value="7"/>
</dbReference>
<dbReference type="PROSITE" id="PS50068">
    <property type="entry name" value="LDLRA_2"/>
    <property type="match status" value="13"/>
</dbReference>
<feature type="disulfide bond" evidence="13">
    <location>
        <begin position="981"/>
        <end position="999"/>
    </location>
</feature>
<evidence type="ECO:0000259" key="18">
    <source>
        <dbReference type="PROSITE" id="PS50026"/>
    </source>
</evidence>
<dbReference type="GO" id="GO:0005509">
    <property type="term" value="F:calcium ion binding"/>
    <property type="evidence" value="ECO:0007669"/>
    <property type="project" value="InterPro"/>
</dbReference>
<evidence type="ECO:0000256" key="13">
    <source>
        <dbReference type="PROSITE-ProRule" id="PRU00124"/>
    </source>
</evidence>
<feature type="disulfide bond" evidence="12">
    <location>
        <begin position="1338"/>
        <end position="1348"/>
    </location>
</feature>
<comment type="caution">
    <text evidence="19">The sequence shown here is derived from an EMBL/GenBank/DDBJ whole genome shotgun (WGS) entry which is preliminary data.</text>
</comment>
<evidence type="ECO:0000256" key="4">
    <source>
        <dbReference type="ARBA" id="ARBA00022692"/>
    </source>
</evidence>
<dbReference type="SUPFAM" id="SSF63825">
    <property type="entry name" value="YWTD domain"/>
    <property type="match status" value="3"/>
</dbReference>
<keyword evidence="20" id="KW-1185">Reference proteome</keyword>
<comment type="subcellular location">
    <subcellularLocation>
        <location evidence="1">Membrane</location>
        <topology evidence="1">Single-pass type I membrane protein</topology>
    </subcellularLocation>
</comment>
<feature type="disulfide bond" evidence="13">
    <location>
        <begin position="1123"/>
        <end position="1138"/>
    </location>
</feature>
<protein>
    <recommendedName>
        <fullName evidence="18">EGF-like domain-containing protein</fullName>
    </recommendedName>
</protein>
<dbReference type="PANTHER" id="PTHR22722:SF14">
    <property type="entry name" value="MEGALIN, ISOFORM A"/>
    <property type="match status" value="1"/>
</dbReference>
<feature type="repeat" description="LDL-receptor class B" evidence="14">
    <location>
        <begin position="444"/>
        <end position="487"/>
    </location>
</feature>
<proteinExistence type="predicted"/>
<dbReference type="GO" id="GO:0006897">
    <property type="term" value="P:endocytosis"/>
    <property type="evidence" value="ECO:0007669"/>
    <property type="project" value="UniProtKB-KW"/>
</dbReference>
<feature type="transmembrane region" description="Helical" evidence="16">
    <location>
        <begin position="1715"/>
        <end position="1736"/>
    </location>
</feature>
<evidence type="ECO:0000256" key="15">
    <source>
        <dbReference type="SAM" id="MobiDB-lite"/>
    </source>
</evidence>
<dbReference type="Pfam" id="PF00058">
    <property type="entry name" value="Ldl_recept_b"/>
    <property type="match status" value="1"/>
</dbReference>
<dbReference type="SMART" id="SM00181">
    <property type="entry name" value="EGF"/>
    <property type="match status" value="7"/>
</dbReference>
<dbReference type="FunFam" id="2.10.25.10:FF:000009">
    <property type="entry name" value="Low-density lipoprotein receptor isoform 1"/>
    <property type="match status" value="2"/>
</dbReference>
<evidence type="ECO:0000256" key="14">
    <source>
        <dbReference type="PROSITE-ProRule" id="PRU00461"/>
    </source>
</evidence>
<dbReference type="Pfam" id="PF07645">
    <property type="entry name" value="EGF_CA"/>
    <property type="match status" value="2"/>
</dbReference>
<feature type="disulfide bond" evidence="13">
    <location>
        <begin position="931"/>
        <end position="943"/>
    </location>
</feature>
<evidence type="ECO:0000256" key="12">
    <source>
        <dbReference type="PROSITE-ProRule" id="PRU00076"/>
    </source>
</evidence>
<dbReference type="SUPFAM" id="SSF57196">
    <property type="entry name" value="EGF/Laminin"/>
    <property type="match status" value="6"/>
</dbReference>
<dbReference type="InterPro" id="IPR049883">
    <property type="entry name" value="NOTCH1_EGF-like"/>
</dbReference>
<evidence type="ECO:0000313" key="19">
    <source>
        <dbReference type="EMBL" id="KAI9560829.1"/>
    </source>
</evidence>
<dbReference type="PANTHER" id="PTHR22722">
    <property type="entry name" value="LOW-DENSITY LIPOPROTEIN RECEPTOR-RELATED PROTEIN 2-RELATED"/>
    <property type="match status" value="1"/>
</dbReference>
<feature type="disulfide bond" evidence="13">
    <location>
        <begin position="1259"/>
        <end position="1271"/>
    </location>
</feature>
<feature type="disulfide bond" evidence="13">
    <location>
        <begin position="114"/>
        <end position="132"/>
    </location>
</feature>
<feature type="compositionally biased region" description="Low complexity" evidence="15">
    <location>
        <begin position="1814"/>
        <end position="1826"/>
    </location>
</feature>
<dbReference type="SMART" id="SM00179">
    <property type="entry name" value="EGF_CA"/>
    <property type="match status" value="2"/>
</dbReference>
<feature type="disulfide bond" evidence="13">
    <location>
        <begin position="81"/>
        <end position="96"/>
    </location>
</feature>
<feature type="disulfide bond" evidence="13">
    <location>
        <begin position="42"/>
        <end position="57"/>
    </location>
</feature>
<dbReference type="CDD" id="cd00054">
    <property type="entry name" value="EGF_CA"/>
    <property type="match status" value="2"/>
</dbReference>
<dbReference type="SUPFAM" id="SSF57424">
    <property type="entry name" value="LDL receptor-like module"/>
    <property type="match status" value="12"/>
</dbReference>
<reference evidence="19 20" key="1">
    <citation type="submission" date="2022-05" db="EMBL/GenBank/DDBJ databases">
        <title>A multi-omics perspective on studying reproductive biology in Daphnia sinensis.</title>
        <authorList>
            <person name="Jia J."/>
        </authorList>
    </citation>
    <scope>NUCLEOTIDE SEQUENCE [LARGE SCALE GENOMIC DNA]</scope>
    <source>
        <strain evidence="19 20">WSL</strain>
    </source>
</reference>
<evidence type="ECO:0000256" key="17">
    <source>
        <dbReference type="SAM" id="SignalP"/>
    </source>
</evidence>
<keyword evidence="7 16" id="KW-1133">Transmembrane helix</keyword>
<dbReference type="PROSITE" id="PS01187">
    <property type="entry name" value="EGF_CA"/>
    <property type="match status" value="2"/>
</dbReference>
<feature type="disulfide bond" evidence="13">
    <location>
        <begin position="1177"/>
        <end position="1192"/>
    </location>
</feature>
<dbReference type="Proteomes" id="UP000820818">
    <property type="component" value="Linkage Group LG3"/>
</dbReference>
<dbReference type="CDD" id="cd19941">
    <property type="entry name" value="TIL"/>
    <property type="match status" value="1"/>
</dbReference>
<dbReference type="InterPro" id="IPR011042">
    <property type="entry name" value="6-blade_b-propeller_TolB-like"/>
</dbReference>
<dbReference type="GO" id="GO:0005886">
    <property type="term" value="C:plasma membrane"/>
    <property type="evidence" value="ECO:0007669"/>
    <property type="project" value="TreeGrafter"/>
</dbReference>
<dbReference type="InterPro" id="IPR002172">
    <property type="entry name" value="LDrepeatLR_classA_rpt"/>
</dbReference>
<keyword evidence="11" id="KW-0325">Glycoprotein</keyword>
<evidence type="ECO:0000256" key="1">
    <source>
        <dbReference type="ARBA" id="ARBA00004479"/>
    </source>
</evidence>
<keyword evidence="9 12" id="KW-1015">Disulfide bond</keyword>
<dbReference type="FunFam" id="2.120.10.30:FF:000241">
    <property type="entry name" value="Low-density lipoprotein receptor-related protein 6"/>
    <property type="match status" value="1"/>
</dbReference>
<feature type="signal peptide" evidence="17">
    <location>
        <begin position="1"/>
        <end position="20"/>
    </location>
</feature>
<sequence length="1855" mass="205400">MRLLWFGLVVLVQLPNLITAACDGKQFACKNGHGCVATSQHCDHVIDCDDGSDELDCSYPCRSAHMKPCRDGHCIAMYFFCDRDNDCGDWSDELNCTGLLPGSTMNCPSNTFHCEGQICIPQNWVCDGMEDCADARDELHCNKTIECKNGFQCGKECILNQWVCDGVADCADGSDEKECGPDAYMNHSCLAEHGWFSCLSKGSKKCMPISRACDGYVDCDDGADEGGQCNSTSNCSNNTRCPNECHKTPRGPICSCPQGFQLNGTVCVDIDECSIDPPMCSQKCSNNRGGFECSCVAGYTPGTRDKKSCIANGPEPMLVITTDRDIRYVSLPSKEYGLVQSGISQAHGVTGDYEDGFIYWNEKTKDKAGIYKSMVDGSAFQYVVSVGVEMVEDLDIDWVGRHIYFADSGRKHIVVCDFHATICTVVITGQLDKPRAVAVYPEEGMLFWSDWGSQPHIGSAGMDGSQRKNIITTDIVWPNGLVVDETIQRIFWGDAKLNRIESSRLDGSDRKILPVKVTHPYALDIFENTIFWCDPLEHEVLSVDKFTGKSYKVLVKETSFTPTGIHVHHPSKQNLLANPCRNIICSHLCLLSPSVQGFKCACPVGMVLNKDNRTCDSISSHESSIVIATYTDIFRLTHHQIGKDSITRLPTRNVENIGALAFNPLGHSIVYSDTSQRVIYSMHLETYRQEVLFENAEMVEGLDVDPFTENIYWTEVTRGSVLVGHKNHDGVYERLVLARDLHSPKGITIASEFGLMFIVEGRISHVISVWHMDGGSRQELVQVYGTVSAMAYDGKHLYFSDSLRGTIERIEVDGQNRTILRSHLGTPVAMDASSDSVFWLTQFSTRISWLNKQDPKTMRGFVIDASDELSVQYRLMTVVDQFNFDSHEHLCLGHSGSCSDICAPTPNGATCLCPLGKVLGEDKHICNSVNCVGDQWFKCQTECIPAKYRCDGVNDCRLGEDELQCRNVTTEVGCTSTQFQCKNGGCVSMHFYCDGDADCQDRSDEPDTCPPYECLSDSEYSCPNQHHCIPRSAMCDGQADCMDKSDEANCTSTHSMCSATQFYCSQSRLCIPLTWVCDRDPDCEHGEDEETNFCANANRKPMCPINYLRCPQRPDCMPRMALCNSIAECEHGTDEELCAKLNESATEKIKELEVECSSTQYSCFLGSNECISMSSRCDCRFDCTFGEDEEGCENLPFSCKKDLFRCPNEMRYINSSWVCDGLPDCSNSADEEPALCPTNTSSSTDKSSPPSMDPDIYLCSEDEFQCVSGQCIPISLVCDGERQCPDGTDEGSGCTHSCQNNGHCPQICVPGPRERTCQCEVGYESLNNGHQCVDVDECASENKCSQHCNNTKGSYRCSCSSGYTLEHDQHTCKAANGRPMLIVATNHHAEILLNSDVASSRLLIQSTPSIKGIAYHDKLSSFYWITAEGVSRSNNGGQSLIYRINDLLPSGIALDKTTGNIYYSAVKNVTRNGQDQSVIRVIAKSLEADVNIITTQSIITDIALDSMKGLLFWSEHTKPYTGRIVRATMDGRSTMWLYSIDKIMYPTAITLDQIKSRIYWADITLRSISSCDYNGLKQRHEVAVTSGQPLSLTFFENRLSWSVRDQDVLYSQMINGNSISEHQLNERVSHIITVHSVLEPELPNHCAFSPCNNGICVLKNSSSFTCHCPIGVTVISSNPFKCSGKSPEVVTIVPSTEAGLNPDYTESPSSPGVTVASILICLAVLTILAVLGWIYYRRWRRTIGSPLKFRFRNALGLTEESTAWEESVDYGDRKRLFIKSDDPDDHGCGPQVMVDQNDNRTTTSGVPQRPPVNSSYSSLPSIQPSLGKSHPVEEHQPQLLPATYSMKDQLLASEL</sequence>
<feature type="disulfide bond" evidence="13">
    <location>
        <begin position="950"/>
        <end position="965"/>
    </location>
</feature>
<dbReference type="SMART" id="SM00135">
    <property type="entry name" value="LY"/>
    <property type="match status" value="11"/>
</dbReference>
<dbReference type="GO" id="GO:0005041">
    <property type="term" value="F:low-density lipoprotein particle receptor activity"/>
    <property type="evidence" value="ECO:0007669"/>
    <property type="project" value="TreeGrafter"/>
</dbReference>
<feature type="compositionally biased region" description="Polar residues" evidence="15">
    <location>
        <begin position="1794"/>
        <end position="1806"/>
    </location>
</feature>
<dbReference type="Gene3D" id="2.120.10.30">
    <property type="entry name" value="TolB, C-terminal domain"/>
    <property type="match status" value="3"/>
</dbReference>
<feature type="disulfide bond" evidence="13">
    <location>
        <begin position="974"/>
        <end position="986"/>
    </location>
</feature>
<feature type="disulfide bond" evidence="13">
    <location>
        <begin position="107"/>
        <end position="119"/>
    </location>
</feature>
<dbReference type="PROSITE" id="PS00010">
    <property type="entry name" value="ASX_HYDROXYL"/>
    <property type="match status" value="1"/>
</dbReference>
<keyword evidence="5 17" id="KW-0732">Signal</keyword>
<dbReference type="EMBL" id="WJBH02000003">
    <property type="protein sequence ID" value="KAI9560829.1"/>
    <property type="molecule type" value="Genomic_DNA"/>
</dbReference>
<dbReference type="InterPro" id="IPR000033">
    <property type="entry name" value="LDLR_classB_rpt"/>
</dbReference>
<accession>A0AAD5KWB6</accession>
<name>A0AAD5KWB6_9CRUS</name>
<evidence type="ECO:0000256" key="11">
    <source>
        <dbReference type="ARBA" id="ARBA00023180"/>
    </source>
</evidence>
<evidence type="ECO:0000256" key="6">
    <source>
        <dbReference type="ARBA" id="ARBA00022737"/>
    </source>
</evidence>
<dbReference type="GO" id="GO:0043235">
    <property type="term" value="C:receptor complex"/>
    <property type="evidence" value="ECO:0007669"/>
    <property type="project" value="TreeGrafter"/>
</dbReference>
<dbReference type="InterPro" id="IPR000152">
    <property type="entry name" value="EGF-type_Asp/Asn_hydroxyl_site"/>
</dbReference>
<keyword evidence="6" id="KW-0677">Repeat</keyword>
<dbReference type="InterPro" id="IPR023415">
    <property type="entry name" value="LDLR_class-A_CS"/>
</dbReference>
<dbReference type="InterPro" id="IPR000742">
    <property type="entry name" value="EGF"/>
</dbReference>
<keyword evidence="4 16" id="KW-0812">Transmembrane</keyword>
<feature type="disulfide bond" evidence="13">
    <location>
        <begin position="1266"/>
        <end position="1284"/>
    </location>
</feature>
<evidence type="ECO:0000256" key="10">
    <source>
        <dbReference type="ARBA" id="ARBA00023170"/>
    </source>
</evidence>
<comment type="caution">
    <text evidence="12">Lacks conserved residue(s) required for the propagation of feature annotation.</text>
</comment>
<dbReference type="Gene3D" id="4.10.400.10">
    <property type="entry name" value="Low-density Lipoprotein Receptor"/>
    <property type="match status" value="12"/>
</dbReference>
<gene>
    <name evidence="19" type="ORF">GHT06_011781</name>
</gene>
<organism evidence="19 20">
    <name type="scientific">Daphnia sinensis</name>
    <dbReference type="NCBI Taxonomy" id="1820382"/>
    <lineage>
        <taxon>Eukaryota</taxon>
        <taxon>Metazoa</taxon>
        <taxon>Ecdysozoa</taxon>
        <taxon>Arthropoda</taxon>
        <taxon>Crustacea</taxon>
        <taxon>Branchiopoda</taxon>
        <taxon>Diplostraca</taxon>
        <taxon>Cladocera</taxon>
        <taxon>Anomopoda</taxon>
        <taxon>Daphniidae</taxon>
        <taxon>Daphnia</taxon>
        <taxon>Daphnia similis group</taxon>
    </lineage>
</organism>
<evidence type="ECO:0000256" key="5">
    <source>
        <dbReference type="ARBA" id="ARBA00022729"/>
    </source>
</evidence>
<evidence type="ECO:0000256" key="16">
    <source>
        <dbReference type="SAM" id="Phobius"/>
    </source>
</evidence>
<evidence type="ECO:0000256" key="8">
    <source>
        <dbReference type="ARBA" id="ARBA00023136"/>
    </source>
</evidence>
<feature type="domain" description="EGF-like" evidence="18">
    <location>
        <begin position="1334"/>
        <end position="1369"/>
    </location>
</feature>
<evidence type="ECO:0000256" key="2">
    <source>
        <dbReference type="ARBA" id="ARBA00022536"/>
    </source>
</evidence>
<feature type="disulfide bond" evidence="13">
    <location>
        <begin position="164"/>
        <end position="179"/>
    </location>
</feature>
<dbReference type="PROSITE" id="PS51120">
    <property type="entry name" value="LDLRB"/>
    <property type="match status" value="2"/>
</dbReference>
<evidence type="ECO:0000256" key="3">
    <source>
        <dbReference type="ARBA" id="ARBA00022583"/>
    </source>
</evidence>
<dbReference type="InterPro" id="IPR051221">
    <property type="entry name" value="LDLR-related"/>
</dbReference>
<dbReference type="InterPro" id="IPR001881">
    <property type="entry name" value="EGF-like_Ca-bd_dom"/>
</dbReference>
<feature type="chain" id="PRO_5042245638" description="EGF-like domain-containing protein" evidence="17">
    <location>
        <begin position="21"/>
        <end position="1855"/>
    </location>
</feature>
<evidence type="ECO:0000313" key="20">
    <source>
        <dbReference type="Proteomes" id="UP000820818"/>
    </source>
</evidence>
<dbReference type="Gene3D" id="2.40.128.620">
    <property type="match status" value="1"/>
</dbReference>
<feature type="disulfide bond" evidence="13">
    <location>
        <begin position="126"/>
        <end position="141"/>
    </location>
</feature>
<keyword evidence="10" id="KW-0675">Receptor</keyword>
<dbReference type="Pfam" id="PF00057">
    <property type="entry name" value="Ldl_recept_a"/>
    <property type="match status" value="10"/>
</dbReference>
<keyword evidence="2 12" id="KW-0245">EGF-like domain</keyword>
<dbReference type="Gene3D" id="2.10.25.10">
    <property type="entry name" value="Laminin"/>
    <property type="match status" value="4"/>
</dbReference>
<feature type="disulfide bond" evidence="13">
    <location>
        <begin position="69"/>
        <end position="87"/>
    </location>
</feature>